<keyword evidence="5 9" id="KW-0479">Metal-binding</keyword>
<evidence type="ECO:0000256" key="12">
    <source>
        <dbReference type="PIRSR" id="PIRSR001492-2"/>
    </source>
</evidence>
<comment type="catalytic activity">
    <reaction evidence="1 9">
        <text>(2R)-2-phosphoglycerate = (2R)-3-phosphoglycerate</text>
        <dbReference type="Rhea" id="RHEA:15901"/>
        <dbReference type="ChEBI" id="CHEBI:58272"/>
        <dbReference type="ChEBI" id="CHEBI:58289"/>
        <dbReference type="EC" id="5.4.2.12"/>
    </reaction>
</comment>
<dbReference type="GO" id="GO:0006096">
    <property type="term" value="P:glycolytic process"/>
    <property type="evidence" value="ECO:0007669"/>
    <property type="project" value="UniProtKB-UniRule"/>
</dbReference>
<comment type="cofactor">
    <cofactor evidence="9">
        <name>Mn(2+)</name>
        <dbReference type="ChEBI" id="CHEBI:29035"/>
    </cofactor>
    <text evidence="9">Binds 2 manganese ions per subunit.</text>
</comment>
<evidence type="ECO:0000256" key="9">
    <source>
        <dbReference type="HAMAP-Rule" id="MF_01038"/>
    </source>
</evidence>
<feature type="binding site" evidence="9 12">
    <location>
        <position position="192"/>
    </location>
    <ligand>
        <name>substrate</name>
    </ligand>
</feature>
<comment type="similarity">
    <text evidence="4 9">Belongs to the BPG-independent phosphoglycerate mutase family.</text>
</comment>
<feature type="binding site" evidence="9 12">
    <location>
        <begin position="259"/>
        <end position="262"/>
    </location>
    <ligand>
        <name>substrate</name>
    </ligand>
</feature>
<evidence type="ECO:0000259" key="15">
    <source>
        <dbReference type="Pfam" id="PF06415"/>
    </source>
</evidence>
<feature type="active site" description="Phosphoserine intermediate" evidence="9 11">
    <location>
        <position position="63"/>
    </location>
</feature>
<feature type="binding site" evidence="9 13">
    <location>
        <position position="458"/>
    </location>
    <ligand>
        <name>Mn(2+)</name>
        <dbReference type="ChEBI" id="CHEBI:29035"/>
        <label>2</label>
    </ligand>
</feature>
<comment type="caution">
    <text evidence="16">The sequence shown here is derived from an EMBL/GenBank/DDBJ whole genome shotgun (WGS) entry which is preliminary data.</text>
</comment>
<dbReference type="EMBL" id="JTLV02000001">
    <property type="protein sequence ID" value="PQM30865.1"/>
    <property type="molecule type" value="Genomic_DNA"/>
</dbReference>
<evidence type="ECO:0000256" key="10">
    <source>
        <dbReference type="NCBIfam" id="TIGR01307"/>
    </source>
</evidence>
<dbReference type="Pfam" id="PF06415">
    <property type="entry name" value="iPGM_N"/>
    <property type="match status" value="1"/>
</dbReference>
<dbReference type="SUPFAM" id="SSF64158">
    <property type="entry name" value="2,3-Bisphosphoglycerate-independent phosphoglycerate mutase, substrate-binding domain"/>
    <property type="match status" value="1"/>
</dbReference>
<dbReference type="CDD" id="cd16010">
    <property type="entry name" value="iPGM"/>
    <property type="match status" value="1"/>
</dbReference>
<dbReference type="InterPro" id="IPR017850">
    <property type="entry name" value="Alkaline_phosphatase_core_sf"/>
</dbReference>
<evidence type="ECO:0000259" key="14">
    <source>
        <dbReference type="Pfam" id="PF01676"/>
    </source>
</evidence>
<dbReference type="Gene3D" id="3.40.1450.10">
    <property type="entry name" value="BPG-independent phosphoglycerate mutase, domain B"/>
    <property type="match status" value="1"/>
</dbReference>
<dbReference type="InterPro" id="IPR036646">
    <property type="entry name" value="PGAM_B_sf"/>
</dbReference>
<evidence type="ECO:0000256" key="2">
    <source>
        <dbReference type="ARBA" id="ARBA00002315"/>
    </source>
</evidence>
<evidence type="ECO:0000313" key="17">
    <source>
        <dbReference type="Proteomes" id="UP000031565"/>
    </source>
</evidence>
<dbReference type="Pfam" id="PF01676">
    <property type="entry name" value="Metalloenzyme"/>
    <property type="match status" value="1"/>
</dbReference>
<dbReference type="PANTHER" id="PTHR31637:SF0">
    <property type="entry name" value="2,3-BISPHOSPHOGLYCERATE-INDEPENDENT PHOSPHOGLYCERATE MUTASE"/>
    <property type="match status" value="1"/>
</dbReference>
<dbReference type="FunFam" id="3.40.1450.10:FF:000002">
    <property type="entry name" value="2,3-bisphosphoglycerate-independent phosphoglycerate mutase"/>
    <property type="match status" value="1"/>
</dbReference>
<feature type="binding site" evidence="9 13">
    <location>
        <position position="475"/>
    </location>
    <ligand>
        <name>Mn(2+)</name>
        <dbReference type="ChEBI" id="CHEBI:29035"/>
        <label>1</label>
    </ligand>
</feature>
<evidence type="ECO:0000256" key="4">
    <source>
        <dbReference type="ARBA" id="ARBA00008819"/>
    </source>
</evidence>
<dbReference type="InterPro" id="IPR006124">
    <property type="entry name" value="Metalloenzyme"/>
</dbReference>
<feature type="binding site" evidence="9 13">
    <location>
        <position position="416"/>
    </location>
    <ligand>
        <name>Mn(2+)</name>
        <dbReference type="ChEBI" id="CHEBI:29035"/>
        <label>1</label>
    </ligand>
</feature>
<dbReference type="NCBIfam" id="TIGR01307">
    <property type="entry name" value="pgm_bpd_ind"/>
    <property type="match status" value="1"/>
</dbReference>
<dbReference type="GO" id="GO:0006007">
    <property type="term" value="P:glucose catabolic process"/>
    <property type="evidence" value="ECO:0007669"/>
    <property type="project" value="InterPro"/>
</dbReference>
<dbReference type="HAMAP" id="MF_01038">
    <property type="entry name" value="GpmI"/>
    <property type="match status" value="1"/>
</dbReference>
<dbReference type="GO" id="GO:0005829">
    <property type="term" value="C:cytosol"/>
    <property type="evidence" value="ECO:0007669"/>
    <property type="project" value="TreeGrafter"/>
</dbReference>
<feature type="domain" description="BPG-independent PGAM N-terminal" evidence="15">
    <location>
        <begin position="83"/>
        <end position="300"/>
    </location>
</feature>
<keyword evidence="7 9" id="KW-0464">Manganese</keyword>
<dbReference type="GO" id="GO:0030145">
    <property type="term" value="F:manganese ion binding"/>
    <property type="evidence" value="ECO:0007669"/>
    <property type="project" value="UniProtKB-UniRule"/>
</dbReference>
<dbReference type="GO" id="GO:0004619">
    <property type="term" value="F:phosphoglycerate mutase activity"/>
    <property type="evidence" value="ECO:0007669"/>
    <property type="project" value="UniProtKB-UniRule"/>
</dbReference>
<keyword evidence="8 9" id="KW-0413">Isomerase</keyword>
<evidence type="ECO:0000256" key="7">
    <source>
        <dbReference type="ARBA" id="ARBA00023211"/>
    </source>
</evidence>
<feature type="binding site" evidence="9 12">
    <location>
        <begin position="154"/>
        <end position="155"/>
    </location>
    <ligand>
        <name>substrate</name>
    </ligand>
</feature>
<dbReference type="PIRSF" id="PIRSF001492">
    <property type="entry name" value="IPGAM"/>
    <property type="match status" value="1"/>
</dbReference>
<sequence length="530" mass="58288">MKAKQPILLAILDGWGIAPDSKGNAVTQAHMTNVEMLKAKYPWVAAHASGEWVGLPAGQMGNSEVGHIHLGAGRIKYESLTLINKSIKDETFNQNPEILAAINFAKQNNSAFHIMGLFSDGGVHSHLNYIFAAYQLAAKEGVKEIYLHLFGDGRDTKPECIKTYIEQFNALQAVLKVGVIATIGGRYYAMDRDKKYDRVQVAYDVLVSRKGAEFSDPLAYIDQEYAAGRNDEFLMPAYNINTPQGYIKAGDGVFFANFRPDRAIAIASALTNANFPVNEAESYFVPKLNDIYFVSMMEYAETVGSKHVAFQPIEVVNGLGEWLSKKGYRQLRIAETEKIAHVTFFFDGGKDYFKNGLATQAEITLPGASADLIPSPKIATYDLKPEMSSYEITNKLIAELERNEFDVIILNFANCDMVGHTGILPAAIAAVKTIDDCLGKIYQAMQKVNGIMIITADHGNAEVMIDETGGPNKKHTSQLVPIIITKAGLKLRDKDPAIADIAPTILELLDEKIPVEMTQPSLIVKSEDII</sequence>
<feature type="domain" description="Metalloenzyme" evidence="14">
    <location>
        <begin position="6"/>
        <end position="509"/>
    </location>
</feature>
<name>A0A2P6FBM5_9MOLU</name>
<feature type="binding site" evidence="9 13">
    <location>
        <position position="13"/>
    </location>
    <ligand>
        <name>Mn(2+)</name>
        <dbReference type="ChEBI" id="CHEBI:29035"/>
        <label>2</label>
    </ligand>
</feature>
<dbReference type="PANTHER" id="PTHR31637">
    <property type="entry name" value="2,3-BISPHOSPHOGLYCERATE-INDEPENDENT PHOSPHOGLYCERATE MUTASE"/>
    <property type="match status" value="1"/>
</dbReference>
<proteinExistence type="inferred from homology"/>
<dbReference type="Gene3D" id="3.40.720.10">
    <property type="entry name" value="Alkaline Phosphatase, subunit A"/>
    <property type="match status" value="1"/>
</dbReference>
<feature type="binding site" evidence="9 13">
    <location>
        <position position="457"/>
    </location>
    <ligand>
        <name>Mn(2+)</name>
        <dbReference type="ChEBI" id="CHEBI:29035"/>
        <label>2</label>
    </ligand>
</feature>
<keyword evidence="6 9" id="KW-0324">Glycolysis</keyword>
<protein>
    <recommendedName>
        <fullName evidence="9 10">2,3-bisphosphoglycerate-independent phosphoglycerate mutase</fullName>
        <shortName evidence="9">BPG-independent PGAM</shortName>
        <shortName evidence="9">Phosphoglyceromutase</shortName>
        <shortName evidence="9">iPGM</shortName>
        <ecNumber evidence="9 10">5.4.2.12</ecNumber>
    </recommendedName>
</protein>
<dbReference type="InterPro" id="IPR011258">
    <property type="entry name" value="BPG-indep_PGM_N"/>
</dbReference>
<evidence type="ECO:0000256" key="13">
    <source>
        <dbReference type="PIRSR" id="PIRSR001492-3"/>
    </source>
</evidence>
<gene>
    <name evidence="9 16" type="primary">gpmI</name>
    <name evidence="16" type="ORF">SMSRO_SF006570</name>
</gene>
<comment type="pathway">
    <text evidence="3 9">Carbohydrate degradation; glycolysis; pyruvate from D-glyceraldehyde 3-phosphate: step 3/5.</text>
</comment>
<feature type="binding site" evidence="9 12">
    <location>
        <position position="338"/>
    </location>
    <ligand>
        <name>substrate</name>
    </ligand>
</feature>
<feature type="binding site" evidence="9 13">
    <location>
        <position position="420"/>
    </location>
    <ligand>
        <name>Mn(2+)</name>
        <dbReference type="ChEBI" id="CHEBI:29035"/>
        <label>1</label>
    </ligand>
</feature>
<organism evidence="16 17">
    <name type="scientific">Spiroplasma poulsonii</name>
    <dbReference type="NCBI Taxonomy" id="2138"/>
    <lineage>
        <taxon>Bacteria</taxon>
        <taxon>Bacillati</taxon>
        <taxon>Mycoplasmatota</taxon>
        <taxon>Mollicutes</taxon>
        <taxon>Entomoplasmatales</taxon>
        <taxon>Spiroplasmataceae</taxon>
        <taxon>Spiroplasma</taxon>
    </lineage>
</organism>
<feature type="binding site" evidence="9 12">
    <location>
        <position position="186"/>
    </location>
    <ligand>
        <name>substrate</name>
    </ligand>
</feature>
<keyword evidence="17" id="KW-1185">Reference proteome</keyword>
<dbReference type="RefSeq" id="WP_040093045.1">
    <property type="nucleotide sequence ID" value="NZ_CM020866.1"/>
</dbReference>
<comment type="function">
    <text evidence="2 9">Catalyzes the interconversion of 2-phosphoglycerate and 3-phosphoglycerate.</text>
</comment>
<evidence type="ECO:0000256" key="11">
    <source>
        <dbReference type="PIRSR" id="PIRSR001492-1"/>
    </source>
</evidence>
<dbReference type="Proteomes" id="UP000031565">
    <property type="component" value="Unassembled WGS sequence"/>
</dbReference>
<dbReference type="InterPro" id="IPR005995">
    <property type="entry name" value="Pgm_bpd_ind"/>
</dbReference>
<feature type="binding site" evidence="9 12">
    <location>
        <position position="124"/>
    </location>
    <ligand>
        <name>substrate</name>
    </ligand>
</feature>
<feature type="binding site" evidence="9 13">
    <location>
        <position position="63"/>
    </location>
    <ligand>
        <name>Mn(2+)</name>
        <dbReference type="ChEBI" id="CHEBI:29035"/>
        <label>2</label>
    </ligand>
</feature>
<dbReference type="AlphaFoldDB" id="A0A2P6FBM5"/>
<comment type="subunit">
    <text evidence="9">Monomer.</text>
</comment>
<dbReference type="UniPathway" id="UPA00109">
    <property type="reaction ID" value="UER00186"/>
</dbReference>
<dbReference type="EC" id="5.4.2.12" evidence="9 10"/>
<evidence type="ECO:0000256" key="5">
    <source>
        <dbReference type="ARBA" id="ARBA00022723"/>
    </source>
</evidence>
<dbReference type="STRING" id="2138.SMSRO_v1c06260"/>
<reference evidence="16 17" key="1">
    <citation type="journal article" date="2015" name="MBio">
        <title>Genome sequence of the Drosophila melanogaster male-killing Spiroplasma strain MSRO endosymbiont.</title>
        <authorList>
            <person name="Paredes J.C."/>
            <person name="Herren J.K."/>
            <person name="Schupfer F."/>
            <person name="Marin R."/>
            <person name="Claverol S."/>
            <person name="Kuo C.H."/>
            <person name="Lemaitre B."/>
            <person name="Beven L."/>
        </authorList>
    </citation>
    <scope>NUCLEOTIDE SEQUENCE [LARGE SCALE GENOMIC DNA]</scope>
    <source>
        <strain evidence="16 17">MSRO</strain>
    </source>
</reference>
<evidence type="ECO:0000313" key="16">
    <source>
        <dbReference type="EMBL" id="PQM30865.1"/>
    </source>
</evidence>
<evidence type="ECO:0000256" key="1">
    <source>
        <dbReference type="ARBA" id="ARBA00000370"/>
    </source>
</evidence>
<evidence type="ECO:0000256" key="8">
    <source>
        <dbReference type="ARBA" id="ARBA00023235"/>
    </source>
</evidence>
<evidence type="ECO:0000256" key="3">
    <source>
        <dbReference type="ARBA" id="ARBA00004798"/>
    </source>
</evidence>
<accession>A0A2P6FBM5</accession>
<dbReference type="OrthoDB" id="9800863at2"/>
<dbReference type="SUPFAM" id="SSF53649">
    <property type="entry name" value="Alkaline phosphatase-like"/>
    <property type="match status" value="1"/>
</dbReference>
<evidence type="ECO:0000256" key="6">
    <source>
        <dbReference type="ARBA" id="ARBA00023152"/>
    </source>
</evidence>